<protein>
    <submittedName>
        <fullName evidence="1">Hexosaminidase</fullName>
    </submittedName>
</protein>
<keyword evidence="2" id="KW-1185">Reference proteome</keyword>
<evidence type="ECO:0000313" key="1">
    <source>
        <dbReference type="EMBL" id="UPW35809.1"/>
    </source>
</evidence>
<reference evidence="1" key="1">
    <citation type="journal article" date="2022" name="J. Appl. Microbiol.">
        <title>Bacteriophage-Antibiotic Combinations Against Multidrug-Resistant Pseudomonas aeruginosa.</title>
        <authorList>
            <person name="Holger D."/>
            <person name="Lev K.L."/>
            <person name="Kebriaei R."/>
            <person name="Morrisette T."/>
            <person name="Shah R."/>
            <person name="Alexander J."/>
            <person name="Lehman S.M."/>
            <person name="Rybak M.J."/>
        </authorList>
    </citation>
    <scope>NUCLEOTIDE SEQUENCE</scope>
</reference>
<name>A0AAE9KSW9_9CAUD</name>
<gene>
    <name evidence="1" type="ORF">EM_007</name>
</gene>
<sequence>MRNNGKIKEIDITDYSTEDMYRLIAACRDNGVTVSANIEDDLMQFAAWSLDLRARSCTYIRDMDDKGAFLTYRSVYSSGEALLSITDPTQYTLVVPVIESVTKYSMELQPVTKVVYVGDVALTLEELGRCLPEEKLIALFGKL</sequence>
<evidence type="ECO:0000313" key="2">
    <source>
        <dbReference type="Proteomes" id="UP000831536"/>
    </source>
</evidence>
<dbReference type="EMBL" id="ON169972">
    <property type="protein sequence ID" value="UPW35809.1"/>
    <property type="molecule type" value="Genomic_DNA"/>
</dbReference>
<accession>A0AAE9KSW9</accession>
<proteinExistence type="predicted"/>
<dbReference type="Proteomes" id="UP000831536">
    <property type="component" value="Segment"/>
</dbReference>
<organism evidence="1 2">
    <name type="scientific">Pseudomonas phage EM</name>
    <dbReference type="NCBI Taxonomy" id="2936914"/>
    <lineage>
        <taxon>Viruses</taxon>
        <taxon>Duplodnaviria</taxon>
        <taxon>Heunggongvirae</taxon>
        <taxon>Uroviricota</taxon>
        <taxon>Caudoviricetes</taxon>
        <taxon>Vandenendeviridae</taxon>
        <taxon>Skurskavirinae</taxon>
        <taxon>Baldwinvirus</taxon>
        <taxon>Baldwinvirus EM</taxon>
    </lineage>
</organism>